<organism evidence="1">
    <name type="scientific">Leptospira ellisii</name>
    <dbReference type="NCBI Taxonomy" id="2023197"/>
    <lineage>
        <taxon>Bacteria</taxon>
        <taxon>Pseudomonadati</taxon>
        <taxon>Spirochaetota</taxon>
        <taxon>Spirochaetia</taxon>
        <taxon>Leptospirales</taxon>
        <taxon>Leptospiraceae</taxon>
        <taxon>Leptospira</taxon>
    </lineage>
</organism>
<comment type="caution">
    <text evidence="1">The sequence shown here is derived from an EMBL/GenBank/DDBJ whole genome shotgun (WGS) entry which is preliminary data.</text>
</comment>
<name>A0A2N0BDH7_9LEPT</name>
<proteinExistence type="predicted"/>
<accession>A0A2N0BDH7</accession>
<reference evidence="1" key="1">
    <citation type="submission" date="2017-07" db="EMBL/GenBank/DDBJ databases">
        <title>Leptospira spp. isolated from tropical soils.</title>
        <authorList>
            <person name="Thibeaux R."/>
            <person name="Iraola G."/>
            <person name="Ferres I."/>
            <person name="Bierque E."/>
            <person name="Girault D."/>
            <person name="Soupe-Gilbert M.-E."/>
            <person name="Picardeau M."/>
            <person name="Goarant C."/>
        </authorList>
    </citation>
    <scope>NUCLEOTIDE SEQUENCE [LARGE SCALE GENOMIC DNA]</scope>
    <source>
        <strain evidence="1">ATI7-C-A5</strain>
    </source>
</reference>
<protein>
    <submittedName>
        <fullName evidence="1">Uncharacterized protein</fullName>
    </submittedName>
</protein>
<dbReference type="AlphaFoldDB" id="A0A2N0BDH7"/>
<evidence type="ECO:0000313" key="1">
    <source>
        <dbReference type="EMBL" id="PJZ94584.1"/>
    </source>
</evidence>
<accession>A0A2N0BJ22</accession>
<sequence length="156" mass="17231">MNNPYALKKERVMNLKNKSWSVLALILFSAIGCKKDAASVAIEMKELVKKSQEITCSKTVECAQEQFSKLPESQRKFLPPMLQSKEACLESLTKSAADARAKSGKTEEDEWKEATPEKLAAAKECMGLIEKTSCAELMSPNNPLQKSEACASLNKK</sequence>
<gene>
    <name evidence="1" type="ORF">CH379_01835</name>
</gene>
<dbReference type="NCBIfam" id="NF047485">
    <property type="entry name" value="LA_2478_plus"/>
    <property type="match status" value="1"/>
</dbReference>
<dbReference type="EMBL" id="NPEF01000010">
    <property type="protein sequence ID" value="PJZ94584.1"/>
    <property type="molecule type" value="Genomic_DNA"/>
</dbReference>